<evidence type="ECO:0000313" key="2">
    <source>
        <dbReference type="EMBL" id="KKW32506.1"/>
    </source>
</evidence>
<dbReference type="Proteomes" id="UP000034054">
    <property type="component" value="Unassembled WGS sequence"/>
</dbReference>
<keyword evidence="1" id="KW-0812">Transmembrane</keyword>
<reference evidence="2 3" key="1">
    <citation type="journal article" date="2015" name="Nature">
        <title>rRNA introns, odd ribosomes, and small enigmatic genomes across a large radiation of phyla.</title>
        <authorList>
            <person name="Brown C.T."/>
            <person name="Hug L.A."/>
            <person name="Thomas B.C."/>
            <person name="Sharon I."/>
            <person name="Castelle C.J."/>
            <person name="Singh A."/>
            <person name="Wilkins M.J."/>
            <person name="Williams K.H."/>
            <person name="Banfield J.F."/>
        </authorList>
    </citation>
    <scope>NUCLEOTIDE SEQUENCE [LARGE SCALE GENOMIC DNA]</scope>
</reference>
<sequence length="459" mass="49956">MECYKSQRGVQSLEVIISITLFAIIIVSIFVLFGSSITESGGLLKQARANTLVLEGLEGVRFLSANDWSALEVGQHGLVYGEGSWTFSGDTDVTDDVFFRTVSIEEIDSDTKDVVIEVYWNYWGRLISRTAVTRLTNWQNVEVWGNWGVPIIVGSLNIGPQGQATGVVRSGDYAFLTATTSSGSRPSLFSINIQDPTIPTIADSYITNNSLLSLVLVADTYLYAVGEGEELMVFDVSDPTDIQWLSSYALGDEGLRVIVDGTYVFVGTESDVLVYDVSTPSTPTLVSQYTVTSEVNDLVVYNEYLYAATSFNTQEVLILSLEDIESVTVVGSYDLSGSVDATALRVDGSKLYVGRANNSSTSPEFYQFDPSDPLVLVEKNAIDTSGGIYQITTAGPYVYLATEVSNLEFQIWQAGSNWSMAYTAGINMAQVATGIAFDDNTIFISLRSNDAFQVIQPSP</sequence>
<evidence type="ECO:0000256" key="1">
    <source>
        <dbReference type="SAM" id="Phobius"/>
    </source>
</evidence>
<keyword evidence="1" id="KW-1133">Transmembrane helix</keyword>
<feature type="transmembrane region" description="Helical" evidence="1">
    <location>
        <begin position="12"/>
        <end position="33"/>
    </location>
</feature>
<dbReference type="AlphaFoldDB" id="A0A0G1XNJ3"/>
<dbReference type="EMBL" id="LCRH01000026">
    <property type="protein sequence ID" value="KKW32506.1"/>
    <property type="molecule type" value="Genomic_DNA"/>
</dbReference>
<gene>
    <name evidence="2" type="ORF">UY76_C0026G0006</name>
</gene>
<evidence type="ECO:0000313" key="3">
    <source>
        <dbReference type="Proteomes" id="UP000034054"/>
    </source>
</evidence>
<dbReference type="Pfam" id="PF08309">
    <property type="entry name" value="LVIVD"/>
    <property type="match status" value="2"/>
</dbReference>
<accession>A0A0G1XNJ3</accession>
<dbReference type="InterPro" id="IPR013211">
    <property type="entry name" value="LVIVD"/>
</dbReference>
<name>A0A0G1XNJ3_9BACT</name>
<organism evidence="2 3">
    <name type="scientific">Candidatus Uhrbacteria bacterium GW2011_GWA2_52_8d</name>
    <dbReference type="NCBI Taxonomy" id="1618979"/>
    <lineage>
        <taxon>Bacteria</taxon>
        <taxon>Candidatus Uhriibacteriota</taxon>
    </lineage>
</organism>
<keyword evidence="1" id="KW-0472">Membrane</keyword>
<protein>
    <submittedName>
        <fullName evidence="2">LVIVD repeat protein</fullName>
    </submittedName>
</protein>
<proteinExistence type="predicted"/>
<comment type="caution">
    <text evidence="2">The sequence shown here is derived from an EMBL/GenBank/DDBJ whole genome shotgun (WGS) entry which is preliminary data.</text>
</comment>
<dbReference type="SUPFAM" id="SSF63825">
    <property type="entry name" value="YWTD domain"/>
    <property type="match status" value="1"/>
</dbReference>